<evidence type="ECO:0000256" key="6">
    <source>
        <dbReference type="ARBA" id="ARBA00022989"/>
    </source>
</evidence>
<reference evidence="9 10" key="1">
    <citation type="submission" date="2014-11" db="EMBL/GenBank/DDBJ databases">
        <authorList>
            <person name="Zhu J."/>
            <person name="Qi W."/>
            <person name="Song R."/>
        </authorList>
    </citation>
    <scope>NUCLEOTIDE SEQUENCE [LARGE SCALE GENOMIC DNA]</scope>
</reference>
<dbReference type="InParanoid" id="A0A0G4EIN9"/>
<evidence type="ECO:0000313" key="9">
    <source>
        <dbReference type="EMBL" id="CEL95875.1"/>
    </source>
</evidence>
<keyword evidence="4" id="KW-0808">Transferase</keyword>
<evidence type="ECO:0000256" key="3">
    <source>
        <dbReference type="ARBA" id="ARBA00022676"/>
    </source>
</evidence>
<name>A0A0G4EIN9_VITBC</name>
<keyword evidence="10" id="KW-1185">Reference proteome</keyword>
<proteinExistence type="inferred from homology"/>
<feature type="compositionally biased region" description="Low complexity" evidence="8">
    <location>
        <begin position="713"/>
        <end position="738"/>
    </location>
</feature>
<keyword evidence="6" id="KW-1133">Transmembrane helix</keyword>
<dbReference type="PANTHER" id="PTHR21461">
    <property type="entry name" value="GLYCOSYLTRANSFERASE FAMILY 92 PROTEIN"/>
    <property type="match status" value="1"/>
</dbReference>
<accession>A0A0G4EIN9</accession>
<evidence type="ECO:0008006" key="11">
    <source>
        <dbReference type="Google" id="ProtNLM"/>
    </source>
</evidence>
<dbReference type="AlphaFoldDB" id="A0A0G4EIN9"/>
<dbReference type="Proteomes" id="UP000041254">
    <property type="component" value="Unassembled WGS sequence"/>
</dbReference>
<evidence type="ECO:0000256" key="8">
    <source>
        <dbReference type="SAM" id="MobiDB-lite"/>
    </source>
</evidence>
<keyword evidence="3" id="KW-0328">Glycosyltransferase</keyword>
<gene>
    <name evidence="9" type="ORF">Vbra_1141</name>
</gene>
<comment type="similarity">
    <text evidence="2">Belongs to the glycosyltransferase 92 family.</text>
</comment>
<organism evidence="9 10">
    <name type="scientific">Vitrella brassicaformis (strain CCMP3155)</name>
    <dbReference type="NCBI Taxonomy" id="1169540"/>
    <lineage>
        <taxon>Eukaryota</taxon>
        <taxon>Sar</taxon>
        <taxon>Alveolata</taxon>
        <taxon>Colpodellida</taxon>
        <taxon>Vitrellaceae</taxon>
        <taxon>Vitrella</taxon>
    </lineage>
</organism>
<evidence type="ECO:0000256" key="5">
    <source>
        <dbReference type="ARBA" id="ARBA00022692"/>
    </source>
</evidence>
<protein>
    <recommendedName>
        <fullName evidence="11">Glycosyltransferase family 92 protein</fullName>
    </recommendedName>
</protein>
<evidence type="ECO:0000256" key="1">
    <source>
        <dbReference type="ARBA" id="ARBA00004167"/>
    </source>
</evidence>
<dbReference type="GO" id="GO:0016757">
    <property type="term" value="F:glycosyltransferase activity"/>
    <property type="evidence" value="ECO:0007669"/>
    <property type="project" value="UniProtKB-KW"/>
</dbReference>
<keyword evidence="5" id="KW-0812">Transmembrane</keyword>
<dbReference type="InterPro" id="IPR008166">
    <property type="entry name" value="Glyco_transf_92"/>
</dbReference>
<comment type="subcellular location">
    <subcellularLocation>
        <location evidence="1">Membrane</location>
        <topology evidence="1">Single-pass membrane protein</topology>
    </subcellularLocation>
</comment>
<dbReference type="GO" id="GO:0016020">
    <property type="term" value="C:membrane"/>
    <property type="evidence" value="ECO:0007669"/>
    <property type="project" value="UniProtKB-SubCell"/>
</dbReference>
<evidence type="ECO:0000256" key="7">
    <source>
        <dbReference type="ARBA" id="ARBA00023136"/>
    </source>
</evidence>
<dbReference type="OrthoDB" id="2526284at2759"/>
<evidence type="ECO:0000256" key="4">
    <source>
        <dbReference type="ARBA" id="ARBA00022679"/>
    </source>
</evidence>
<evidence type="ECO:0000313" key="10">
    <source>
        <dbReference type="Proteomes" id="UP000041254"/>
    </source>
</evidence>
<dbReference type="VEuPathDB" id="CryptoDB:Vbra_1141"/>
<feature type="region of interest" description="Disordered" evidence="8">
    <location>
        <begin position="708"/>
        <end position="807"/>
    </location>
</feature>
<sequence>MRRQSDPGEGEVLFSSEMTRCRSLTLPTPMAVQWTPLPTTAQPQPQPPSSPPSCAAKCLSACARVQHLVLLSAAVIVILRTFAGFPSWQRAASKGGQSMGENGLTLDAQKLAMDFVPTTWEAPTSKLGLLAAEYAGLFGGLSHPSPPRVPPAWLKLLVNSTKAVPPLFPPAVHAGMSSDEDWVRLDDHRLLKTSYWDPRKLRDGHRQQVRTIALTGEAERSPAAPYESGKNITGVSCELVYRNKRLEQVVVPGTVDIKQLGKNARGVHYFAFRTYRFRFLFCRPPHPDFRPEFPPPEEPNSGWSSIASAQPDFALEPPRDAVPEFVLWKSARTGSRKVKMRVRQLADPRTHARTLTVCVRPWWGAPNPHTGVFDHVVRLMEFVETYKVLGVDYFSFYESAFPVSFAVKKALRVYKEEGLLEVVPWNFQQHGLEPFQSVWDYAQEAQTNDCVLRHSDSKYVLMIDTDEFIFPSDPWAWGPNPLPAILNKLIHFHPLSGSLGFRNHWTFMESPDDAEKEKWDAERAIPALGRVPDDEGIELTGAGQSAAFKEAVAFHTLATLDEERNRTNGKREGERAAHKHWLDLMVSPRKTLITKEPGDNSPLRENSRTKAAVIPWRVSEFLPGFGEKDEFVAIPSDLARMHHFKSAQQAQSSDSRTKTANGQFSITIRAQEINDQFLQWEKVRADGPHYYLSSVVKGMTSTALKMAAHTAVTTTPRSSSTTTSSPSPQPPSADSSPSRGATEQDANAKSPSQQQQEDGGKRPQWTGKQDVASTGREVGVGGGGAETDKRQATMAGEGGKRTGDKRR</sequence>
<feature type="compositionally biased region" description="Basic and acidic residues" evidence="8">
    <location>
        <begin position="798"/>
        <end position="807"/>
    </location>
</feature>
<dbReference type="GO" id="GO:0005737">
    <property type="term" value="C:cytoplasm"/>
    <property type="evidence" value="ECO:0007669"/>
    <property type="project" value="TreeGrafter"/>
</dbReference>
<dbReference type="EMBL" id="CDMY01000240">
    <property type="protein sequence ID" value="CEL95875.1"/>
    <property type="molecule type" value="Genomic_DNA"/>
</dbReference>
<dbReference type="Pfam" id="PF01697">
    <property type="entry name" value="Glyco_transf_92"/>
    <property type="match status" value="1"/>
</dbReference>
<dbReference type="PANTHER" id="PTHR21461:SF40">
    <property type="entry name" value="GLYCOSYLTRANSFERASE FAMILY 92 PROTEIN"/>
    <property type="match status" value="1"/>
</dbReference>
<feature type="compositionally biased region" description="Polar residues" evidence="8">
    <location>
        <begin position="739"/>
        <end position="757"/>
    </location>
</feature>
<evidence type="ECO:0000256" key="2">
    <source>
        <dbReference type="ARBA" id="ARBA00007647"/>
    </source>
</evidence>
<keyword evidence="7" id="KW-0472">Membrane</keyword>